<accession>A0A8T3APT4</accession>
<sequence>MLTGFSYAEAKSYADPSLFHGKYHSIPPLHCLIDDSSSPISLSSVFFFRRYLGDDEKGECRERKRDIKETETES</sequence>
<evidence type="ECO:0000313" key="1">
    <source>
        <dbReference type="EMBL" id="KAI0498081.1"/>
    </source>
</evidence>
<organism evidence="1 2">
    <name type="scientific">Dendrobium nobile</name>
    <name type="common">Orchid</name>
    <dbReference type="NCBI Taxonomy" id="94219"/>
    <lineage>
        <taxon>Eukaryota</taxon>
        <taxon>Viridiplantae</taxon>
        <taxon>Streptophyta</taxon>
        <taxon>Embryophyta</taxon>
        <taxon>Tracheophyta</taxon>
        <taxon>Spermatophyta</taxon>
        <taxon>Magnoliopsida</taxon>
        <taxon>Liliopsida</taxon>
        <taxon>Asparagales</taxon>
        <taxon>Orchidaceae</taxon>
        <taxon>Epidendroideae</taxon>
        <taxon>Malaxideae</taxon>
        <taxon>Dendrobiinae</taxon>
        <taxon>Dendrobium</taxon>
    </lineage>
</organism>
<gene>
    <name evidence="1" type="ORF">KFK09_021322</name>
</gene>
<keyword evidence="2" id="KW-1185">Reference proteome</keyword>
<proteinExistence type="predicted"/>
<dbReference type="AlphaFoldDB" id="A0A8T3APT4"/>
<name>A0A8T3APT4_DENNO</name>
<comment type="caution">
    <text evidence="1">The sequence shown here is derived from an EMBL/GenBank/DDBJ whole genome shotgun (WGS) entry which is preliminary data.</text>
</comment>
<dbReference type="EMBL" id="JAGYWB010000015">
    <property type="protein sequence ID" value="KAI0498081.1"/>
    <property type="molecule type" value="Genomic_DNA"/>
</dbReference>
<evidence type="ECO:0000313" key="2">
    <source>
        <dbReference type="Proteomes" id="UP000829196"/>
    </source>
</evidence>
<reference evidence="1" key="1">
    <citation type="journal article" date="2022" name="Front. Genet.">
        <title>Chromosome-Scale Assembly of the Dendrobium nobile Genome Provides Insights Into the Molecular Mechanism of the Biosynthesis of the Medicinal Active Ingredient of Dendrobium.</title>
        <authorList>
            <person name="Xu Q."/>
            <person name="Niu S.-C."/>
            <person name="Li K.-L."/>
            <person name="Zheng P.-J."/>
            <person name="Zhang X.-J."/>
            <person name="Jia Y."/>
            <person name="Liu Y."/>
            <person name="Niu Y.-X."/>
            <person name="Yu L.-H."/>
            <person name="Chen D.-F."/>
            <person name="Zhang G.-Q."/>
        </authorList>
    </citation>
    <scope>NUCLEOTIDE SEQUENCE</scope>
    <source>
        <tissue evidence="1">Leaf</tissue>
    </source>
</reference>
<protein>
    <submittedName>
        <fullName evidence="1">Uncharacterized protein</fullName>
    </submittedName>
</protein>
<dbReference type="Proteomes" id="UP000829196">
    <property type="component" value="Unassembled WGS sequence"/>
</dbReference>